<dbReference type="AlphaFoldDB" id="A0A0V1GD74"/>
<organism evidence="1 2">
    <name type="scientific">Trichinella pseudospiralis</name>
    <name type="common">Parasitic roundworm</name>
    <dbReference type="NCBI Taxonomy" id="6337"/>
    <lineage>
        <taxon>Eukaryota</taxon>
        <taxon>Metazoa</taxon>
        <taxon>Ecdysozoa</taxon>
        <taxon>Nematoda</taxon>
        <taxon>Enoplea</taxon>
        <taxon>Dorylaimia</taxon>
        <taxon>Trichinellida</taxon>
        <taxon>Trichinellidae</taxon>
        <taxon>Trichinella</taxon>
    </lineage>
</organism>
<dbReference type="Proteomes" id="UP000054826">
    <property type="component" value="Unassembled WGS sequence"/>
</dbReference>
<protein>
    <submittedName>
        <fullName evidence="1">Uncharacterized protein</fullName>
    </submittedName>
</protein>
<comment type="caution">
    <text evidence="1">The sequence shown here is derived from an EMBL/GenBank/DDBJ whole genome shotgun (WGS) entry which is preliminary data.</text>
</comment>
<reference evidence="1 2" key="1">
    <citation type="submission" date="2015-01" db="EMBL/GenBank/DDBJ databases">
        <title>Evolution of Trichinella species and genotypes.</title>
        <authorList>
            <person name="Korhonen P.K."/>
            <person name="Edoardo P."/>
            <person name="Giuseppe L.R."/>
            <person name="Gasser R.B."/>
        </authorList>
    </citation>
    <scope>NUCLEOTIDE SEQUENCE [LARGE SCALE GENOMIC DNA]</scope>
    <source>
        <strain evidence="1">ISS176</strain>
    </source>
</reference>
<evidence type="ECO:0000313" key="1">
    <source>
        <dbReference type="EMBL" id="KRY96159.1"/>
    </source>
</evidence>
<proteinExistence type="predicted"/>
<dbReference type="EMBL" id="JYDV01003702">
    <property type="protein sequence ID" value="KRY96159.1"/>
    <property type="molecule type" value="Genomic_DNA"/>
</dbReference>
<sequence>MWLPQRFKGVIGSLTGNWLMPYAILLANHSDA</sequence>
<evidence type="ECO:0000313" key="2">
    <source>
        <dbReference type="Proteomes" id="UP000054826"/>
    </source>
</evidence>
<name>A0A0V1GD74_TRIPS</name>
<accession>A0A0V1GD74</accession>
<gene>
    <name evidence="1" type="ORF">T4C_13066</name>
</gene>